<reference evidence="8 9" key="1">
    <citation type="submission" date="2022-11" db="EMBL/GenBank/DDBJ databases">
        <title>Mucor velutinosus strain NIH1002 WGS.</title>
        <authorList>
            <person name="Subramanian P."/>
            <person name="Mullikin J.C."/>
            <person name="Segre J.A."/>
            <person name="Zelazny A.M."/>
        </authorList>
    </citation>
    <scope>NUCLEOTIDE SEQUENCE [LARGE SCALE GENOMIC DNA]</scope>
    <source>
        <strain evidence="8 9">NIH1002</strain>
    </source>
</reference>
<keyword evidence="9" id="KW-1185">Reference proteome</keyword>
<comment type="subcellular location">
    <subcellularLocation>
        <location evidence="1">Membrane</location>
        <topology evidence="1">Multi-pass membrane protein</topology>
    </subcellularLocation>
</comment>
<evidence type="ECO:0000256" key="2">
    <source>
        <dbReference type="ARBA" id="ARBA00022448"/>
    </source>
</evidence>
<organism evidence="8 9">
    <name type="scientific">Mucor velutinosus</name>
    <dbReference type="NCBI Taxonomy" id="708070"/>
    <lineage>
        <taxon>Eukaryota</taxon>
        <taxon>Fungi</taxon>
        <taxon>Fungi incertae sedis</taxon>
        <taxon>Mucoromycota</taxon>
        <taxon>Mucoromycotina</taxon>
        <taxon>Mucoromycetes</taxon>
        <taxon>Mucorales</taxon>
        <taxon>Mucorineae</taxon>
        <taxon>Mucoraceae</taxon>
        <taxon>Mucor</taxon>
    </lineage>
</organism>
<accession>A0AAN7I0X1</accession>
<keyword evidence="3 6" id="KW-0812">Transmembrane</keyword>
<dbReference type="GeneID" id="89954254"/>
<protein>
    <recommendedName>
        <fullName evidence="7">Major facilitator superfamily (MFS) profile domain-containing protein</fullName>
    </recommendedName>
</protein>
<dbReference type="InterPro" id="IPR005829">
    <property type="entry name" value="Sugar_transporter_CS"/>
</dbReference>
<dbReference type="PANTHER" id="PTHR23504:SF31">
    <property type="entry name" value="MAJOR FACILITATOR SUPERFAMILY DOMAIN-CONTAINING PROTEIN 10"/>
    <property type="match status" value="1"/>
</dbReference>
<feature type="transmembrane region" description="Helical" evidence="6">
    <location>
        <begin position="383"/>
        <end position="409"/>
    </location>
</feature>
<evidence type="ECO:0000256" key="5">
    <source>
        <dbReference type="ARBA" id="ARBA00023136"/>
    </source>
</evidence>
<feature type="domain" description="Major facilitator superfamily (MFS) profile" evidence="7">
    <location>
        <begin position="12"/>
        <end position="476"/>
    </location>
</feature>
<keyword evidence="4 6" id="KW-1133">Transmembrane helix</keyword>
<feature type="transmembrane region" description="Helical" evidence="6">
    <location>
        <begin position="455"/>
        <end position="473"/>
    </location>
</feature>
<dbReference type="EMBL" id="JASEJX010000014">
    <property type="protein sequence ID" value="KAK4515617.1"/>
    <property type="molecule type" value="Genomic_DNA"/>
</dbReference>
<evidence type="ECO:0000259" key="7">
    <source>
        <dbReference type="PROSITE" id="PS50850"/>
    </source>
</evidence>
<sequence length="494" mass="53683">MTKVQELDQKRIVGVVFKALLIDLFSFTIILPLFPRLLNYYQSAEVGHQETILGYALAVLEQFKHLIMTNPHASVKTGYADKWDTVLLGGLIGSLFSLLQFFVSPKIGRASDRLGRRTVLLYTMVGNILSTLVWLFARSFSLFLVARIIAGLSEGNVQLSIAIISDVTTPEKRSRSLALVGIAFAIAFTVGPAIGAWFASIDLSELCPSLVKFGIYPYSMAAFVGLVLLVVETAYLYVALPETIHFRHQVEQAAAAAATSKDASTSTAATPAGEPVTLQIIQTRLLNLQYLKQIMCAFSFLFSGMEFTLVFLTFDVLDYTHMQQGKLLGFMGIVSALIQGGYVRRRVQKMGEKMLVLQGMVSCVIGLYSLARCVKAENPVAWLYAGVTCLAFTSGTVVNCLTSLASLQCHDRASDDALSKGRALGEFRSFGQLGRALGPISACGLYWIFGPGACYALGALMMVGLTWITVMNAPAGKKVDAKKPTVVKKSKKAE</sequence>
<dbReference type="InterPro" id="IPR036259">
    <property type="entry name" value="MFS_trans_sf"/>
</dbReference>
<proteinExistence type="predicted"/>
<dbReference type="SUPFAM" id="SSF103473">
    <property type="entry name" value="MFS general substrate transporter"/>
    <property type="match status" value="1"/>
</dbReference>
<feature type="transmembrane region" description="Helical" evidence="6">
    <location>
        <begin position="326"/>
        <end position="343"/>
    </location>
</feature>
<evidence type="ECO:0000256" key="6">
    <source>
        <dbReference type="SAM" id="Phobius"/>
    </source>
</evidence>
<evidence type="ECO:0000256" key="1">
    <source>
        <dbReference type="ARBA" id="ARBA00004141"/>
    </source>
</evidence>
<evidence type="ECO:0000256" key="3">
    <source>
        <dbReference type="ARBA" id="ARBA00022692"/>
    </source>
</evidence>
<dbReference type="Pfam" id="PF07690">
    <property type="entry name" value="MFS_1"/>
    <property type="match status" value="1"/>
</dbReference>
<dbReference type="AlphaFoldDB" id="A0AAN7I0X1"/>
<feature type="transmembrane region" description="Helical" evidence="6">
    <location>
        <begin position="86"/>
        <end position="107"/>
    </location>
</feature>
<dbReference type="InterPro" id="IPR020846">
    <property type="entry name" value="MFS_dom"/>
</dbReference>
<feature type="transmembrane region" description="Helical" evidence="6">
    <location>
        <begin position="176"/>
        <end position="198"/>
    </location>
</feature>
<evidence type="ECO:0000313" key="8">
    <source>
        <dbReference type="EMBL" id="KAK4515617.1"/>
    </source>
</evidence>
<evidence type="ECO:0000313" key="9">
    <source>
        <dbReference type="Proteomes" id="UP001304243"/>
    </source>
</evidence>
<dbReference type="PROSITE" id="PS50850">
    <property type="entry name" value="MFS"/>
    <property type="match status" value="1"/>
</dbReference>
<dbReference type="GO" id="GO:0022857">
    <property type="term" value="F:transmembrane transporter activity"/>
    <property type="evidence" value="ECO:0007669"/>
    <property type="project" value="InterPro"/>
</dbReference>
<keyword evidence="2" id="KW-0813">Transport</keyword>
<dbReference type="PANTHER" id="PTHR23504">
    <property type="entry name" value="MAJOR FACILITATOR SUPERFAMILY DOMAIN-CONTAINING PROTEIN 10"/>
    <property type="match status" value="1"/>
</dbReference>
<gene>
    <name evidence="8" type="ORF">ATC70_010568</name>
</gene>
<feature type="transmembrane region" description="Helical" evidence="6">
    <location>
        <begin position="143"/>
        <end position="164"/>
    </location>
</feature>
<dbReference type="Gene3D" id="1.20.1250.20">
    <property type="entry name" value="MFS general substrate transporter like domains"/>
    <property type="match status" value="1"/>
</dbReference>
<dbReference type="GO" id="GO:0016020">
    <property type="term" value="C:membrane"/>
    <property type="evidence" value="ECO:0007669"/>
    <property type="project" value="UniProtKB-SubCell"/>
</dbReference>
<dbReference type="InterPro" id="IPR011701">
    <property type="entry name" value="MFS"/>
</dbReference>
<keyword evidence="5 6" id="KW-0472">Membrane</keyword>
<evidence type="ECO:0000256" key="4">
    <source>
        <dbReference type="ARBA" id="ARBA00022989"/>
    </source>
</evidence>
<feature type="transmembrane region" description="Helical" evidence="6">
    <location>
        <begin position="12"/>
        <end position="34"/>
    </location>
</feature>
<feature type="transmembrane region" description="Helical" evidence="6">
    <location>
        <begin position="218"/>
        <end position="238"/>
    </location>
</feature>
<dbReference type="PROSITE" id="PS00216">
    <property type="entry name" value="SUGAR_TRANSPORT_1"/>
    <property type="match status" value="1"/>
</dbReference>
<feature type="transmembrane region" description="Helical" evidence="6">
    <location>
        <begin position="119"/>
        <end position="137"/>
    </location>
</feature>
<dbReference type="RefSeq" id="XP_064682283.1">
    <property type="nucleotide sequence ID" value="XM_064829781.1"/>
</dbReference>
<feature type="transmembrane region" description="Helical" evidence="6">
    <location>
        <begin position="294"/>
        <end position="314"/>
    </location>
</feature>
<name>A0AAN7I0X1_9FUNG</name>
<comment type="caution">
    <text evidence="8">The sequence shown here is derived from an EMBL/GenBank/DDBJ whole genome shotgun (WGS) entry which is preliminary data.</text>
</comment>
<dbReference type="Proteomes" id="UP001304243">
    <property type="component" value="Unassembled WGS sequence"/>
</dbReference>